<gene>
    <name evidence="4" type="ORF">IQ247_23695</name>
</gene>
<dbReference type="AlphaFoldDB" id="A0A8J7JWH2"/>
<accession>A0A8J7JWH2</accession>
<comment type="similarity">
    <text evidence="1">Belongs to the protein kinase superfamily. ADCK protein kinase family.</text>
</comment>
<dbReference type="EMBL" id="JADEWL010000110">
    <property type="protein sequence ID" value="MBE9215635.1"/>
    <property type="molecule type" value="Genomic_DNA"/>
</dbReference>
<reference evidence="4" key="1">
    <citation type="submission" date="2020-10" db="EMBL/GenBank/DDBJ databases">
        <authorList>
            <person name="Castelo-Branco R."/>
            <person name="Eusebio N."/>
            <person name="Adriana R."/>
            <person name="Vieira A."/>
            <person name="Brugerolle De Fraissinette N."/>
            <person name="Rezende De Castro R."/>
            <person name="Schneider M.P."/>
            <person name="Vasconcelos V."/>
            <person name="Leao P.N."/>
        </authorList>
    </citation>
    <scope>NUCLEOTIDE SEQUENCE</scope>
    <source>
        <strain evidence="4">LEGE 06105</strain>
    </source>
</reference>
<keyword evidence="2" id="KW-0472">Membrane</keyword>
<keyword evidence="2" id="KW-1133">Transmembrane helix</keyword>
<feature type="domain" description="ABC1 atypical kinase-like" evidence="3">
    <location>
        <begin position="81"/>
        <end position="334"/>
    </location>
</feature>
<keyword evidence="2" id="KW-0812">Transmembrane</keyword>
<feature type="transmembrane region" description="Helical" evidence="2">
    <location>
        <begin position="521"/>
        <end position="542"/>
    </location>
</feature>
<evidence type="ECO:0000313" key="5">
    <source>
        <dbReference type="Proteomes" id="UP000620559"/>
    </source>
</evidence>
<dbReference type="GO" id="GO:0016301">
    <property type="term" value="F:kinase activity"/>
    <property type="evidence" value="ECO:0007669"/>
    <property type="project" value="UniProtKB-KW"/>
</dbReference>
<evidence type="ECO:0000256" key="2">
    <source>
        <dbReference type="SAM" id="Phobius"/>
    </source>
</evidence>
<dbReference type="InterPro" id="IPR004147">
    <property type="entry name" value="ABC1_dom"/>
</dbReference>
<comment type="caution">
    <text evidence="4">The sequence shown here is derived from an EMBL/GenBank/DDBJ whole genome shotgun (WGS) entry which is preliminary data.</text>
</comment>
<protein>
    <submittedName>
        <fullName evidence="4">AarF/ABC1/UbiB kinase family protein</fullName>
    </submittedName>
</protein>
<sequence>MFLTQTVPRQREIIEVLFRNGWDYMRRLITVGKADEPQLPTPAVLKNILVDLGPVYIKLGQLLSTRPDLLSASYIEELSTLQDNVPPVPWADVEVLIRKQLKNPLEESFATINPVPVAAGSIAQTHKATLVNGQEVAIKVQRPGIDLTVDQDIALIQGIAELVARTEFGQVNDIKAIADEFCTALKAELDFTREAGFTDQLRRNLSQSKWFDPKEIVVAQIYWELTTAKLMVMEWLDGVPILSATIGNDNNGASAVSERKRVTSLLFAVFSQQLYVDGFFHADPHPGNIFYLKDGRVALLDCGMVGRLDPRTQQILIEMLLAIVDLDAQRCAQLTLQLAGSSKPVDMSRLENDYDRMLRKYFNLSLAQLNFSEVVYETFQVARNNNIRLPSNMGLYAKTIANLEGLARAFNPEINFLEEIKPFLTDLFRQQLVGDSPVRSLLRTALDLKSLSLQFPRQIEYLLERVTTETLQWNITLKGLDGLRRTTDDAANRLSFSILVGSLIMGAAIISTNAQTAQLSLISNILFAAASLLGLWLIFSILRSGRLR</sequence>
<dbReference type="InterPro" id="IPR050154">
    <property type="entry name" value="UbiB_kinase"/>
</dbReference>
<evidence type="ECO:0000259" key="3">
    <source>
        <dbReference type="Pfam" id="PF03109"/>
    </source>
</evidence>
<dbReference type="RefSeq" id="WP_193923797.1">
    <property type="nucleotide sequence ID" value="NZ_JADEWL010000110.1"/>
</dbReference>
<keyword evidence="4" id="KW-0418">Kinase</keyword>
<organism evidence="4 5">
    <name type="scientific">Plectonema cf. radiosum LEGE 06105</name>
    <dbReference type="NCBI Taxonomy" id="945769"/>
    <lineage>
        <taxon>Bacteria</taxon>
        <taxon>Bacillati</taxon>
        <taxon>Cyanobacteriota</taxon>
        <taxon>Cyanophyceae</taxon>
        <taxon>Oscillatoriophycideae</taxon>
        <taxon>Oscillatoriales</taxon>
        <taxon>Microcoleaceae</taxon>
        <taxon>Plectonema</taxon>
    </lineage>
</organism>
<proteinExistence type="inferred from homology"/>
<keyword evidence="4" id="KW-0808">Transferase</keyword>
<dbReference type="Proteomes" id="UP000620559">
    <property type="component" value="Unassembled WGS sequence"/>
</dbReference>
<dbReference type="Pfam" id="PF03109">
    <property type="entry name" value="ABC1"/>
    <property type="match status" value="1"/>
</dbReference>
<dbReference type="InterPro" id="IPR011009">
    <property type="entry name" value="Kinase-like_dom_sf"/>
</dbReference>
<keyword evidence="5" id="KW-1185">Reference proteome</keyword>
<dbReference type="PANTHER" id="PTHR10566:SF113">
    <property type="entry name" value="PROTEIN ACTIVITY OF BC1 COMPLEX KINASE 7, CHLOROPLASTIC"/>
    <property type="match status" value="1"/>
</dbReference>
<feature type="transmembrane region" description="Helical" evidence="2">
    <location>
        <begin position="494"/>
        <end position="515"/>
    </location>
</feature>
<dbReference type="SUPFAM" id="SSF56112">
    <property type="entry name" value="Protein kinase-like (PK-like)"/>
    <property type="match status" value="1"/>
</dbReference>
<dbReference type="CDD" id="cd05121">
    <property type="entry name" value="ABC1_ADCK3-like"/>
    <property type="match status" value="1"/>
</dbReference>
<dbReference type="PANTHER" id="PTHR10566">
    <property type="entry name" value="CHAPERONE-ACTIVITY OF BC1 COMPLEX CABC1 -RELATED"/>
    <property type="match status" value="1"/>
</dbReference>
<evidence type="ECO:0000313" key="4">
    <source>
        <dbReference type="EMBL" id="MBE9215635.1"/>
    </source>
</evidence>
<name>A0A8J7JWH2_9CYAN</name>
<evidence type="ECO:0000256" key="1">
    <source>
        <dbReference type="ARBA" id="ARBA00009670"/>
    </source>
</evidence>